<protein>
    <submittedName>
        <fullName evidence="3">Uncharacterized protein</fullName>
    </submittedName>
</protein>
<evidence type="ECO:0000313" key="4">
    <source>
        <dbReference type="Proteomes" id="UP000245946"/>
    </source>
</evidence>
<feature type="compositionally biased region" description="Basic residues" evidence="1">
    <location>
        <begin position="76"/>
        <end position="87"/>
    </location>
</feature>
<sequence length="134" mass="15319">MARCSAAAARAEHASERSFRGIVTHAPFACCMLLLLPVFHASQLRNLKRREPLRCRRSSSARLPRRRAASHVTRSERRHRKKARRPPAARELGSRSQPSLACKTMALRLAAEGDRRLLRLARQQRKPRRRHSGS</sequence>
<evidence type="ECO:0000256" key="1">
    <source>
        <dbReference type="SAM" id="MobiDB-lite"/>
    </source>
</evidence>
<evidence type="ECO:0000256" key="2">
    <source>
        <dbReference type="SAM" id="Phobius"/>
    </source>
</evidence>
<proteinExistence type="predicted"/>
<keyword evidence="2" id="KW-0472">Membrane</keyword>
<dbReference type="GeneID" id="37266743"/>
<accession>A0A316Z233</accession>
<dbReference type="EMBL" id="KZ819306">
    <property type="protein sequence ID" value="PWN95154.1"/>
    <property type="molecule type" value="Genomic_DNA"/>
</dbReference>
<name>A0A316Z233_9BASI</name>
<keyword evidence="2" id="KW-0812">Transmembrane</keyword>
<reference evidence="3 4" key="1">
    <citation type="journal article" date="2018" name="Mol. Biol. Evol.">
        <title>Broad Genomic Sampling Reveals a Smut Pathogenic Ancestry of the Fungal Clade Ustilaginomycotina.</title>
        <authorList>
            <person name="Kijpornyongpan T."/>
            <person name="Mondo S.J."/>
            <person name="Barry K."/>
            <person name="Sandor L."/>
            <person name="Lee J."/>
            <person name="Lipzen A."/>
            <person name="Pangilinan J."/>
            <person name="LaButti K."/>
            <person name="Hainaut M."/>
            <person name="Henrissat B."/>
            <person name="Grigoriev I.V."/>
            <person name="Spatafora J.W."/>
            <person name="Aime M.C."/>
        </authorList>
    </citation>
    <scope>NUCLEOTIDE SEQUENCE [LARGE SCALE GENOMIC DNA]</scope>
    <source>
        <strain evidence="3 4">MCA 4186</strain>
    </source>
</reference>
<feature type="compositionally biased region" description="Basic residues" evidence="1">
    <location>
        <begin position="55"/>
        <end position="69"/>
    </location>
</feature>
<dbReference type="AlphaFoldDB" id="A0A316Z233"/>
<dbReference type="RefSeq" id="XP_025595433.1">
    <property type="nucleotide sequence ID" value="XM_025739197.1"/>
</dbReference>
<evidence type="ECO:0000313" key="3">
    <source>
        <dbReference type="EMBL" id="PWN95154.1"/>
    </source>
</evidence>
<keyword evidence="2" id="KW-1133">Transmembrane helix</keyword>
<feature type="transmembrane region" description="Helical" evidence="2">
    <location>
        <begin position="22"/>
        <end position="41"/>
    </location>
</feature>
<feature type="region of interest" description="Disordered" evidence="1">
    <location>
        <begin position="49"/>
        <end position="100"/>
    </location>
</feature>
<keyword evidence="4" id="KW-1185">Reference proteome</keyword>
<dbReference type="Proteomes" id="UP000245946">
    <property type="component" value="Unassembled WGS sequence"/>
</dbReference>
<gene>
    <name evidence="3" type="ORF">FA09DRAFT_152245</name>
</gene>
<organism evidence="3 4">
    <name type="scientific">Tilletiopsis washingtonensis</name>
    <dbReference type="NCBI Taxonomy" id="58919"/>
    <lineage>
        <taxon>Eukaryota</taxon>
        <taxon>Fungi</taxon>
        <taxon>Dikarya</taxon>
        <taxon>Basidiomycota</taxon>
        <taxon>Ustilaginomycotina</taxon>
        <taxon>Exobasidiomycetes</taxon>
        <taxon>Entylomatales</taxon>
        <taxon>Entylomatales incertae sedis</taxon>
        <taxon>Tilletiopsis</taxon>
    </lineage>
</organism>